<name>A0A7C9CXI6_OPUST</name>
<reference evidence="1" key="2">
    <citation type="submission" date="2020-07" db="EMBL/GenBank/DDBJ databases">
        <authorList>
            <person name="Vera ALvarez R."/>
            <person name="Arias-Moreno D.M."/>
            <person name="Jimenez-Jacinto V."/>
            <person name="Jimenez-Bremont J.F."/>
            <person name="Swaminathan K."/>
            <person name="Moose S.P."/>
            <person name="Guerrero-Gonzalez M.L."/>
            <person name="Marino-Ramirez L."/>
            <person name="Landsman D."/>
            <person name="Rodriguez-Kessler M."/>
            <person name="Delgado-Sanchez P."/>
        </authorList>
    </citation>
    <scope>NUCLEOTIDE SEQUENCE</scope>
    <source>
        <tissue evidence="1">Cladode</tissue>
    </source>
</reference>
<accession>A0A7C9CXI6</accession>
<reference evidence="1" key="1">
    <citation type="journal article" date="2013" name="J. Plant Res.">
        <title>Effect of fungi and light on seed germination of three Opuntia species from semiarid lands of central Mexico.</title>
        <authorList>
            <person name="Delgado-Sanchez P."/>
            <person name="Jimenez-Bremont J.F."/>
            <person name="Guerrero-Gonzalez Mde L."/>
            <person name="Flores J."/>
        </authorList>
    </citation>
    <scope>NUCLEOTIDE SEQUENCE</scope>
    <source>
        <tissue evidence="1">Cladode</tissue>
    </source>
</reference>
<evidence type="ECO:0000313" key="1">
    <source>
        <dbReference type="EMBL" id="MBA4626423.1"/>
    </source>
</evidence>
<dbReference type="EMBL" id="GISG01056469">
    <property type="protein sequence ID" value="MBA4626423.1"/>
    <property type="molecule type" value="Transcribed_RNA"/>
</dbReference>
<organism evidence="1">
    <name type="scientific">Opuntia streptacantha</name>
    <name type="common">Prickly pear cactus</name>
    <name type="synonym">Opuntia cardona</name>
    <dbReference type="NCBI Taxonomy" id="393608"/>
    <lineage>
        <taxon>Eukaryota</taxon>
        <taxon>Viridiplantae</taxon>
        <taxon>Streptophyta</taxon>
        <taxon>Embryophyta</taxon>
        <taxon>Tracheophyta</taxon>
        <taxon>Spermatophyta</taxon>
        <taxon>Magnoliopsida</taxon>
        <taxon>eudicotyledons</taxon>
        <taxon>Gunneridae</taxon>
        <taxon>Pentapetalae</taxon>
        <taxon>Caryophyllales</taxon>
        <taxon>Cactineae</taxon>
        <taxon>Cactaceae</taxon>
        <taxon>Opuntioideae</taxon>
        <taxon>Opuntia</taxon>
    </lineage>
</organism>
<protein>
    <submittedName>
        <fullName evidence="1">Uncharacterized protein</fullName>
    </submittedName>
</protein>
<proteinExistence type="predicted"/>
<dbReference type="AlphaFoldDB" id="A0A7C9CXI6"/>
<sequence>MFRQPIPRIITNKFDAEKIESVTKRSLSLCREKARTKFTYEERERENVAEKTLRIYTIPQALSSQSTTTTSISDSNSRKIAGNARQCWIISPELLVNGEQLLLLQLLSLTFSLLILR</sequence>